<evidence type="ECO:0000256" key="10">
    <source>
        <dbReference type="ARBA" id="ARBA00034422"/>
    </source>
</evidence>
<evidence type="ECO:0000256" key="8">
    <source>
        <dbReference type="ARBA" id="ARBA00023136"/>
    </source>
</evidence>
<feature type="transmembrane region" description="Helical" evidence="17">
    <location>
        <begin position="385"/>
        <end position="405"/>
    </location>
</feature>
<dbReference type="Ensembl" id="ENSSRHT00000056778.1">
    <property type="protein sequence ID" value="ENSSRHP00000055227.1"/>
    <property type="gene ID" value="ENSSRHG00000027764.1"/>
</dbReference>
<dbReference type="Gene3D" id="1.20.1740.10">
    <property type="entry name" value="Amino acid/polyamine transporter I"/>
    <property type="match status" value="1"/>
</dbReference>
<keyword evidence="7 17" id="KW-1133">Transmembrane helix</keyword>
<proteinExistence type="inferred from homology"/>
<dbReference type="InterPro" id="IPR002293">
    <property type="entry name" value="AA/rel_permease1"/>
</dbReference>
<evidence type="ECO:0000256" key="9">
    <source>
        <dbReference type="ARBA" id="ARBA00023180"/>
    </source>
</evidence>
<feature type="domain" description="Cationic amino acid transporter C-terminal" evidence="18">
    <location>
        <begin position="501"/>
        <end position="551"/>
    </location>
</feature>
<dbReference type="FunFam" id="1.20.1740.10:FF:000034">
    <property type="entry name" value="cationic amino acid transporter 2 isoform X2"/>
    <property type="match status" value="1"/>
</dbReference>
<feature type="transmembrane region" description="Helical" evidence="17">
    <location>
        <begin position="257"/>
        <end position="277"/>
    </location>
</feature>
<dbReference type="Proteomes" id="UP000472270">
    <property type="component" value="Unassembled WGS sequence"/>
</dbReference>
<feature type="transmembrane region" description="Helical" evidence="17">
    <location>
        <begin position="66"/>
        <end position="87"/>
    </location>
</feature>
<dbReference type="GO" id="GO:0005886">
    <property type="term" value="C:plasma membrane"/>
    <property type="evidence" value="ECO:0007669"/>
    <property type="project" value="UniProtKB-SubCell"/>
</dbReference>
<feature type="transmembrane region" description="Helical" evidence="17">
    <location>
        <begin position="165"/>
        <end position="182"/>
    </location>
</feature>
<gene>
    <name evidence="19" type="primary">LOC107751934</name>
</gene>
<evidence type="ECO:0000256" key="1">
    <source>
        <dbReference type="ARBA" id="ARBA00004651"/>
    </source>
</evidence>
<evidence type="ECO:0000256" key="6">
    <source>
        <dbReference type="ARBA" id="ARBA00022970"/>
    </source>
</evidence>
<organism evidence="19 20">
    <name type="scientific">Sinocyclocheilus rhinocerous</name>
    <dbReference type="NCBI Taxonomy" id="307959"/>
    <lineage>
        <taxon>Eukaryota</taxon>
        <taxon>Metazoa</taxon>
        <taxon>Chordata</taxon>
        <taxon>Craniata</taxon>
        <taxon>Vertebrata</taxon>
        <taxon>Euteleostomi</taxon>
        <taxon>Actinopterygii</taxon>
        <taxon>Neopterygii</taxon>
        <taxon>Teleostei</taxon>
        <taxon>Ostariophysi</taxon>
        <taxon>Cypriniformes</taxon>
        <taxon>Cyprinidae</taxon>
        <taxon>Cyprininae</taxon>
        <taxon>Sinocyclocheilus</taxon>
    </lineage>
</organism>
<comment type="catalytic activity">
    <reaction evidence="10">
        <text>L-lysine(in) = L-lysine(out)</text>
        <dbReference type="Rhea" id="RHEA:70935"/>
        <dbReference type="ChEBI" id="CHEBI:32551"/>
    </reaction>
</comment>
<keyword evidence="3" id="KW-0813">Transport</keyword>
<evidence type="ECO:0000256" key="13">
    <source>
        <dbReference type="ARBA" id="ARBA00050846"/>
    </source>
</evidence>
<feature type="transmembrane region" description="Helical" evidence="17">
    <location>
        <begin position="411"/>
        <end position="434"/>
    </location>
</feature>
<feature type="transmembrane region" description="Helical" evidence="17">
    <location>
        <begin position="470"/>
        <end position="489"/>
    </location>
</feature>
<evidence type="ECO:0000256" key="2">
    <source>
        <dbReference type="ARBA" id="ARBA00008572"/>
    </source>
</evidence>
<keyword evidence="4" id="KW-1003">Cell membrane</keyword>
<dbReference type="InterPro" id="IPR029485">
    <property type="entry name" value="CAT_C"/>
</dbReference>
<sequence length="589" mass="64173">MLEHCLTFGRSLVRRKNVDQDCLEESKLCRCLSTVDLIALGVGSTLGAGVYVLAGEVAKSSSGPSIVVSFLIAALASVMAGLCYAEFGARVPKTGSAYLYSYVTVGELWAFITGWNLILSYVIGTSSVARAWSGTFDELIGGHIEKFCKMYFKMSLPGLAEYPDFFAVCLILLLSGLLSFGVKESAWVNKIFTAVNVLVLMFVIISGFVKGDSLNWNISEESLINVTIVTRNLSHTANVTSDYGAGGFLPYGFDGTLAGAATCFYAFVGFDCIATTGEEVKNPQRAIPIGIVVSLLVCFLAYFGVSAALTLMMPYYLLDEKSPLPLAFEYVGWGPAKYVVAAGSLCALSTSLLGSMFPLPRILFAMARDGVLFRFLSKVSKRQSPVAATMAAGTTAAIMAFLFDLKVLVDMMSIGTLLAYSLVAACVLILRLVYIHRSDPCLFFPAVFVVCVVSTLNTYYGQAIIAMEPWALGVLGASLFIFIMCMLLVCRQPQTRKEVSFMVPLLPFLPILSIFVNVYLMVQLSGDTWIRFSIWMAIGFLIYFGYGIWHSDERKRHLQNCGVATEKKTLTGNEGTVEYVTHIEKTSPC</sequence>
<evidence type="ECO:0000313" key="20">
    <source>
        <dbReference type="Proteomes" id="UP000472270"/>
    </source>
</evidence>
<keyword evidence="9" id="KW-0325">Glycoprotein</keyword>
<reference evidence="19" key="1">
    <citation type="submission" date="2025-08" db="UniProtKB">
        <authorList>
            <consortium name="Ensembl"/>
        </authorList>
    </citation>
    <scope>IDENTIFICATION</scope>
</reference>
<comment type="catalytic activity">
    <reaction evidence="11">
        <text>L-arginine(in) = L-arginine(out)</text>
        <dbReference type="Rhea" id="RHEA:32143"/>
        <dbReference type="ChEBI" id="CHEBI:32682"/>
    </reaction>
</comment>
<evidence type="ECO:0000256" key="7">
    <source>
        <dbReference type="ARBA" id="ARBA00022989"/>
    </source>
</evidence>
<evidence type="ECO:0000313" key="19">
    <source>
        <dbReference type="Ensembl" id="ENSSRHP00000055227.1"/>
    </source>
</evidence>
<evidence type="ECO:0000259" key="18">
    <source>
        <dbReference type="Pfam" id="PF13906"/>
    </source>
</evidence>
<evidence type="ECO:0000256" key="3">
    <source>
        <dbReference type="ARBA" id="ARBA00022448"/>
    </source>
</evidence>
<dbReference type="GO" id="GO:0000064">
    <property type="term" value="F:L-ornithine transmembrane transporter activity"/>
    <property type="evidence" value="ECO:0007669"/>
    <property type="project" value="TreeGrafter"/>
</dbReference>
<keyword evidence="5 17" id="KW-0812">Transmembrane</keyword>
<evidence type="ECO:0000256" key="15">
    <source>
        <dbReference type="ARBA" id="ARBA00081006"/>
    </source>
</evidence>
<comment type="catalytic activity">
    <reaction evidence="13">
        <text>L-homoarginine(in) = L-homoarginine(out)</text>
        <dbReference type="Rhea" id="RHEA:71203"/>
        <dbReference type="ChEBI" id="CHEBI:143006"/>
    </reaction>
</comment>
<dbReference type="NCBIfam" id="TIGR00906">
    <property type="entry name" value="2A0303"/>
    <property type="match status" value="1"/>
</dbReference>
<dbReference type="FunFam" id="1.20.1740.10:FF:000009">
    <property type="entry name" value="Low affinity cationic amino acid transporter 2"/>
    <property type="match status" value="1"/>
</dbReference>
<dbReference type="Pfam" id="PF13906">
    <property type="entry name" value="AA_permease_C"/>
    <property type="match status" value="1"/>
</dbReference>
<feature type="transmembrane region" description="Helical" evidence="17">
    <location>
        <begin position="37"/>
        <end position="54"/>
    </location>
</feature>
<dbReference type="GO" id="GO:0015189">
    <property type="term" value="F:L-lysine transmembrane transporter activity"/>
    <property type="evidence" value="ECO:0007669"/>
    <property type="project" value="TreeGrafter"/>
</dbReference>
<accession>A0A673JYA6</accession>
<evidence type="ECO:0000256" key="11">
    <source>
        <dbReference type="ARBA" id="ARBA00034423"/>
    </source>
</evidence>
<dbReference type="PANTHER" id="PTHR43243">
    <property type="entry name" value="INNER MEMBRANE TRANSPORTER YGJI-RELATED"/>
    <property type="match status" value="1"/>
</dbReference>
<dbReference type="InterPro" id="IPR004755">
    <property type="entry name" value="Cat_AA_permease"/>
</dbReference>
<evidence type="ECO:0000256" key="17">
    <source>
        <dbReference type="SAM" id="Phobius"/>
    </source>
</evidence>
<dbReference type="GO" id="GO:0061459">
    <property type="term" value="F:L-arginine transmembrane transporter activity"/>
    <property type="evidence" value="ECO:0007669"/>
    <property type="project" value="TreeGrafter"/>
</dbReference>
<evidence type="ECO:0000256" key="14">
    <source>
        <dbReference type="ARBA" id="ARBA00069817"/>
    </source>
</evidence>
<comment type="subcellular location">
    <subcellularLocation>
        <location evidence="1">Cell membrane</location>
        <topology evidence="1">Multi-pass membrane protein</topology>
    </subcellularLocation>
</comment>
<evidence type="ECO:0000256" key="16">
    <source>
        <dbReference type="ARBA" id="ARBA00083295"/>
    </source>
</evidence>
<feature type="transmembrane region" description="Helical" evidence="17">
    <location>
        <begin position="191"/>
        <end position="209"/>
    </location>
</feature>
<dbReference type="PANTHER" id="PTHR43243:SF35">
    <property type="entry name" value="CATIONIC AMINO ACID TRANSPORTER 2"/>
    <property type="match status" value="1"/>
</dbReference>
<feature type="transmembrane region" description="Helical" evidence="17">
    <location>
        <begin position="501"/>
        <end position="522"/>
    </location>
</feature>
<dbReference type="PIRSF" id="PIRSF006060">
    <property type="entry name" value="AA_transporter"/>
    <property type="match status" value="1"/>
</dbReference>
<comment type="catalytic activity">
    <reaction evidence="12">
        <text>L-ornithine(in) = L-ornithine(out)</text>
        <dbReference type="Rhea" id="RHEA:71199"/>
        <dbReference type="ChEBI" id="CHEBI:46911"/>
    </reaction>
</comment>
<feature type="transmembrane region" description="Helical" evidence="17">
    <location>
        <begin position="338"/>
        <end position="364"/>
    </location>
</feature>
<feature type="transmembrane region" description="Helical" evidence="17">
    <location>
        <begin position="99"/>
        <end position="123"/>
    </location>
</feature>
<feature type="transmembrane region" description="Helical" evidence="17">
    <location>
        <begin position="528"/>
        <end position="549"/>
    </location>
</feature>
<protein>
    <recommendedName>
        <fullName evidence="14">Cationic amino acid transporter 2</fullName>
    </recommendedName>
    <alternativeName>
        <fullName evidence="15">Low affinity cationic amino acid transporter 2</fullName>
    </alternativeName>
    <alternativeName>
        <fullName evidence="16">Solute carrier family 7 member 2</fullName>
    </alternativeName>
</protein>
<keyword evidence="20" id="KW-1185">Reference proteome</keyword>
<evidence type="ECO:0000256" key="12">
    <source>
        <dbReference type="ARBA" id="ARBA00034450"/>
    </source>
</evidence>
<name>A0A673JYA6_9TELE</name>
<evidence type="ECO:0000256" key="4">
    <source>
        <dbReference type="ARBA" id="ARBA00022475"/>
    </source>
</evidence>
<dbReference type="GO" id="GO:0097638">
    <property type="term" value="P:L-arginine import across plasma membrane"/>
    <property type="evidence" value="ECO:0007669"/>
    <property type="project" value="TreeGrafter"/>
</dbReference>
<feature type="transmembrane region" description="Helical" evidence="17">
    <location>
        <begin position="289"/>
        <end position="318"/>
    </location>
</feature>
<dbReference type="AlphaFoldDB" id="A0A673JYA6"/>
<keyword evidence="8 17" id="KW-0472">Membrane</keyword>
<keyword evidence="6" id="KW-0029">Amino-acid transport</keyword>
<dbReference type="Pfam" id="PF13520">
    <property type="entry name" value="AA_permease_2"/>
    <property type="match status" value="1"/>
</dbReference>
<comment type="similarity">
    <text evidence="2">Belongs to the amino acid-polyamine-organocation (APC) superfamily. Cationic amino acid transporter (CAT) (TC 2.A.3.3) family.</text>
</comment>
<reference evidence="19" key="2">
    <citation type="submission" date="2025-09" db="UniProtKB">
        <authorList>
            <consortium name="Ensembl"/>
        </authorList>
    </citation>
    <scope>IDENTIFICATION</scope>
</reference>
<feature type="transmembrane region" description="Helical" evidence="17">
    <location>
        <begin position="441"/>
        <end position="464"/>
    </location>
</feature>
<evidence type="ECO:0000256" key="5">
    <source>
        <dbReference type="ARBA" id="ARBA00022692"/>
    </source>
</evidence>